<dbReference type="AlphaFoldDB" id="A0A0F9V4H9"/>
<dbReference type="InterPro" id="IPR000983">
    <property type="entry name" value="Bac_GSPG_pilin"/>
</dbReference>
<reference evidence="3" key="1">
    <citation type="journal article" date="2015" name="Nature">
        <title>Complex archaea that bridge the gap between prokaryotes and eukaryotes.</title>
        <authorList>
            <person name="Spang A."/>
            <person name="Saw J.H."/>
            <person name="Jorgensen S.L."/>
            <person name="Zaremba-Niedzwiedzka K."/>
            <person name="Martijn J."/>
            <person name="Lind A.E."/>
            <person name="van Eijk R."/>
            <person name="Schleper C."/>
            <person name="Guy L."/>
            <person name="Ettema T.J."/>
        </authorList>
    </citation>
    <scope>NUCLEOTIDE SEQUENCE</scope>
</reference>
<dbReference type="InterPro" id="IPR012902">
    <property type="entry name" value="N_methyl_site"/>
</dbReference>
<dbReference type="GO" id="GO:0015628">
    <property type="term" value="P:protein secretion by the type II secretion system"/>
    <property type="evidence" value="ECO:0007669"/>
    <property type="project" value="InterPro"/>
</dbReference>
<keyword evidence="2" id="KW-0812">Transmembrane</keyword>
<evidence type="ECO:0000256" key="1">
    <source>
        <dbReference type="ARBA" id="ARBA00022481"/>
    </source>
</evidence>
<accession>A0A0F9V4H9</accession>
<protein>
    <recommendedName>
        <fullName evidence="4">Type II secretion system protein GspG C-terminal domain-containing protein</fullName>
    </recommendedName>
</protein>
<name>A0A0F9V4H9_9ZZZZ</name>
<dbReference type="Gene3D" id="3.30.700.10">
    <property type="entry name" value="Glycoprotein, Type 4 Pilin"/>
    <property type="match status" value="1"/>
</dbReference>
<feature type="transmembrane region" description="Helical" evidence="2">
    <location>
        <begin position="12"/>
        <end position="34"/>
    </location>
</feature>
<gene>
    <name evidence="3" type="ORF">LCGC14_0451540</name>
</gene>
<keyword evidence="1" id="KW-0488">Methylation</keyword>
<dbReference type="EMBL" id="LAZR01000449">
    <property type="protein sequence ID" value="KKN68426.1"/>
    <property type="molecule type" value="Genomic_DNA"/>
</dbReference>
<dbReference type="InterPro" id="IPR045584">
    <property type="entry name" value="Pilin-like"/>
</dbReference>
<dbReference type="PRINTS" id="PR00813">
    <property type="entry name" value="BCTERIALGSPG"/>
</dbReference>
<sequence length="348" mass="38863">MGHFRYKRGFSLTEMLIVVMVLGLLLSIVVPSFLRGAAISRRVRCSANLHALGQAYVVHKTNNRLSGERPFTAIGWVTALQPYLANNLAALKCPEDYNPKLVLPDVKIWCPKGPYNLDVFTAHPYWLEYAAAEINGGPGIWKVNDEVYDQIRPEIAERHNITQSLPKYTPGKNPNNYWLLFEDLRAGADLWSTGDKDYEDIIIRVEERGDRVDIWAYKGATFHQFDLVAPDGTTYVDIGYQGDAEVYSFRGRAQLSYALSLRVNEIALGTDKVLALDYENDVCYAGVSPPGEATAWDQAVAPRHLGKLNVVLASGKVILVDPAEIDPTVAENAQRYWRGLRRPPVGGE</sequence>
<keyword evidence="2" id="KW-1133">Transmembrane helix</keyword>
<evidence type="ECO:0008006" key="4">
    <source>
        <dbReference type="Google" id="ProtNLM"/>
    </source>
</evidence>
<comment type="caution">
    <text evidence="3">The sequence shown here is derived from an EMBL/GenBank/DDBJ whole genome shotgun (WGS) entry which is preliminary data.</text>
</comment>
<evidence type="ECO:0000256" key="2">
    <source>
        <dbReference type="SAM" id="Phobius"/>
    </source>
</evidence>
<dbReference type="NCBIfam" id="TIGR02532">
    <property type="entry name" value="IV_pilin_GFxxxE"/>
    <property type="match status" value="1"/>
</dbReference>
<proteinExistence type="predicted"/>
<keyword evidence="2" id="KW-0472">Membrane</keyword>
<dbReference type="GO" id="GO:0015627">
    <property type="term" value="C:type II protein secretion system complex"/>
    <property type="evidence" value="ECO:0007669"/>
    <property type="project" value="InterPro"/>
</dbReference>
<dbReference type="SUPFAM" id="SSF54523">
    <property type="entry name" value="Pili subunits"/>
    <property type="match status" value="1"/>
</dbReference>
<evidence type="ECO:0000313" key="3">
    <source>
        <dbReference type="EMBL" id="KKN68426.1"/>
    </source>
</evidence>
<dbReference type="Pfam" id="PF07963">
    <property type="entry name" value="N_methyl"/>
    <property type="match status" value="1"/>
</dbReference>
<organism evidence="3">
    <name type="scientific">marine sediment metagenome</name>
    <dbReference type="NCBI Taxonomy" id="412755"/>
    <lineage>
        <taxon>unclassified sequences</taxon>
        <taxon>metagenomes</taxon>
        <taxon>ecological metagenomes</taxon>
    </lineage>
</organism>